<accession>A0A8J8NGA1</accession>
<evidence type="ECO:0000256" key="1">
    <source>
        <dbReference type="SAM" id="MobiDB-lite"/>
    </source>
</evidence>
<gene>
    <name evidence="2" type="ORF">FGO68_gene7454</name>
</gene>
<dbReference type="OrthoDB" id="10691432at2759"/>
<comment type="caution">
    <text evidence="2">The sequence shown here is derived from an EMBL/GenBank/DDBJ whole genome shotgun (WGS) entry which is preliminary data.</text>
</comment>
<name>A0A8J8NGA1_HALGN</name>
<reference evidence="2" key="1">
    <citation type="submission" date="2019-06" db="EMBL/GenBank/DDBJ databases">
        <authorList>
            <person name="Zheng W."/>
        </authorList>
    </citation>
    <scope>NUCLEOTIDE SEQUENCE</scope>
    <source>
        <strain evidence="2">QDHG01</strain>
    </source>
</reference>
<feature type="region of interest" description="Disordered" evidence="1">
    <location>
        <begin position="1"/>
        <end position="37"/>
    </location>
</feature>
<protein>
    <submittedName>
        <fullName evidence="2">Uncharacterized protein</fullName>
    </submittedName>
</protein>
<dbReference type="Proteomes" id="UP000785679">
    <property type="component" value="Unassembled WGS sequence"/>
</dbReference>
<organism evidence="2 3">
    <name type="scientific">Halteria grandinella</name>
    <dbReference type="NCBI Taxonomy" id="5974"/>
    <lineage>
        <taxon>Eukaryota</taxon>
        <taxon>Sar</taxon>
        <taxon>Alveolata</taxon>
        <taxon>Ciliophora</taxon>
        <taxon>Intramacronucleata</taxon>
        <taxon>Spirotrichea</taxon>
        <taxon>Stichotrichia</taxon>
        <taxon>Sporadotrichida</taxon>
        <taxon>Halteriidae</taxon>
        <taxon>Halteria</taxon>
    </lineage>
</organism>
<dbReference type="AlphaFoldDB" id="A0A8J8NGA1"/>
<feature type="region of interest" description="Disordered" evidence="1">
    <location>
        <begin position="546"/>
        <end position="570"/>
    </location>
</feature>
<feature type="compositionally biased region" description="Polar residues" evidence="1">
    <location>
        <begin position="7"/>
        <end position="18"/>
    </location>
</feature>
<feature type="region of interest" description="Disordered" evidence="1">
    <location>
        <begin position="457"/>
        <end position="481"/>
    </location>
</feature>
<keyword evidence="3" id="KW-1185">Reference proteome</keyword>
<evidence type="ECO:0000313" key="2">
    <source>
        <dbReference type="EMBL" id="TNV74066.1"/>
    </source>
</evidence>
<dbReference type="EMBL" id="RRYP01017543">
    <property type="protein sequence ID" value="TNV74066.1"/>
    <property type="molecule type" value="Genomic_DNA"/>
</dbReference>
<proteinExistence type="predicted"/>
<sequence length="869" mass="98051">MKRRLRLTSQSKSRNAASQGKPKASATPEKDDKDSLDPSYQFKVMNMRSRRLQLLRQQQIKQQREAINNLAIQSSSKRESRRASAAPAGKGVEQLGHAKSYSDILNAQNNQDLLAQCVLDDDKTLGGSPGGGNQRSFVKGKAVVIQKPSKVLSRSNYSYAQTTSDCFSPNSQTKRGTQQPQQFEGIVLISQEVPEDIETIQSKHQDKYSDKFPLNYPPATNRFQLYRNLVRPRISNTLDLHQQTSFSSTQIPAATFKQELNEEPASLNQIILPSTVLRKQPRSRPQSSYQAKMKQIQQASIGVLSGQKLKIKNYLDIIQQKTENFKSLQQSIQDIPLHPYQSTQGNIHPANTSMLHPSLKKKFYIATKSQKFLGGHLKRNSQVFQAKKENDPSVVNIDVNTLSFFKMLCNPSERDKEINIVEQRNEAIPINDQKGLLEGSQPAVQNDLQSLDFSTAPTVDEQKHQGKSYHVRPASSRPYSNSHKQYTLLQKVDMVSSGRDEEGTVMQNQLLRAVISSPNLSLGKSTVRGGNQSLVNIQTIDQMGISPQPKQKRKRISKSKVNNSTKALYSKGSKRMSTCFNSSIAYGQKPEKARTMIMSEYIHDIGRKELESRGRTVLLGNLPQFHKIETIIQKKVYSKNRLNYSITNHNEDNLNIVTQSSNYLPQQDFNSTSSITNGYSRLGIVKQSVFKKPQTLNTMVGKQAGTRNSMVNKSMNQTSINNRYNRPLSQYGAMKRLDQTRNFVQRKEDSLLQGQHTEQGHPNIDGSRLQQQPSLYADVYLPHPVPGTSDSESQLKLTPWANSTHQQRQFDYSDNKVIQRPDLNASQKSLNAQKTKVIMSKQIKGQNSSPQIRPTSQLSQESECFILRI</sequence>
<feature type="region of interest" description="Disordered" evidence="1">
    <location>
        <begin position="70"/>
        <end position="94"/>
    </location>
</feature>
<evidence type="ECO:0000313" key="3">
    <source>
        <dbReference type="Proteomes" id="UP000785679"/>
    </source>
</evidence>